<evidence type="ECO:0000313" key="8">
    <source>
        <dbReference type="Proteomes" id="UP000717996"/>
    </source>
</evidence>
<evidence type="ECO:0000313" key="7">
    <source>
        <dbReference type="EMBL" id="KAG1539907.1"/>
    </source>
</evidence>
<dbReference type="InterPro" id="IPR042179">
    <property type="entry name" value="KGD_C_sf"/>
</dbReference>
<feature type="domain" description="2-oxoglutarate dehydrogenase E1 component/KDG C-terminal" evidence="6">
    <location>
        <begin position="60"/>
        <end position="169"/>
    </location>
</feature>
<dbReference type="SUPFAM" id="SSF52518">
    <property type="entry name" value="Thiamin diphosphate-binding fold (THDP-binding)"/>
    <property type="match status" value="1"/>
</dbReference>
<dbReference type="InterPro" id="IPR005475">
    <property type="entry name" value="Transketolase-like_Pyr-bd"/>
</dbReference>
<dbReference type="PANTHER" id="PTHR23152">
    <property type="entry name" value="2-OXOGLUTARATE DEHYDROGENASE"/>
    <property type="match status" value="1"/>
</dbReference>
<feature type="domain" description="Transketolase-like pyrimidine-binding" evidence="5">
    <location>
        <begin position="15"/>
        <end position="55"/>
    </location>
</feature>
<sequence>MSNDPFDINYSERQATNWHIVNCTTPAQYFHALRRQMLRKYRKPLVVISPKSLLKSPVAVSSLEEMGPGTSFQPVLGDSTIEDTSQVEKVVFVSGKFYYDLVKEREQRGMKDRMALVRIEELSPFPKNELKKEIEKYQQASEFVWCQEEPQNAGAYAFMSPRLNQLIPEGKVSFLVK</sequence>
<dbReference type="Gene3D" id="3.40.50.12470">
    <property type="match status" value="1"/>
</dbReference>
<dbReference type="InterPro" id="IPR011603">
    <property type="entry name" value="2oxoglutarate_DH_E1"/>
</dbReference>
<dbReference type="PANTHER" id="PTHR23152:SF4">
    <property type="entry name" value="2-OXOADIPATE DEHYDROGENASE COMPLEX COMPONENT E1"/>
    <property type="match status" value="1"/>
</dbReference>
<comment type="caution">
    <text evidence="7">The sequence shown here is derived from an EMBL/GenBank/DDBJ whole genome shotgun (WGS) entry which is preliminary data.</text>
</comment>
<dbReference type="InterPro" id="IPR029061">
    <property type="entry name" value="THDP-binding"/>
</dbReference>
<keyword evidence="4" id="KW-0786">Thiamine pyrophosphate</keyword>
<dbReference type="InterPro" id="IPR031717">
    <property type="entry name" value="ODO-1/KGD_C"/>
</dbReference>
<evidence type="ECO:0000256" key="2">
    <source>
        <dbReference type="ARBA" id="ARBA00006936"/>
    </source>
</evidence>
<keyword evidence="3" id="KW-0560">Oxidoreductase</keyword>
<reference evidence="7" key="1">
    <citation type="journal article" date="2020" name="Microb. Genom.">
        <title>Genetic diversity of clinical and environmental Mucorales isolates obtained from an investigation of mucormycosis cases among solid organ transplant recipients.</title>
        <authorList>
            <person name="Nguyen M.H."/>
            <person name="Kaul D."/>
            <person name="Muto C."/>
            <person name="Cheng S.J."/>
            <person name="Richter R.A."/>
            <person name="Bruno V.M."/>
            <person name="Liu G."/>
            <person name="Beyhan S."/>
            <person name="Sundermann A.J."/>
            <person name="Mounaud S."/>
            <person name="Pasculle A.W."/>
            <person name="Nierman W.C."/>
            <person name="Driscoll E."/>
            <person name="Cumbie R."/>
            <person name="Clancy C.J."/>
            <person name="Dupont C.L."/>
        </authorList>
    </citation>
    <scope>NUCLEOTIDE SEQUENCE</scope>
    <source>
        <strain evidence="7">GL16</strain>
    </source>
</reference>
<evidence type="ECO:0000256" key="1">
    <source>
        <dbReference type="ARBA" id="ARBA00001964"/>
    </source>
</evidence>
<dbReference type="Proteomes" id="UP000717996">
    <property type="component" value="Unassembled WGS sequence"/>
</dbReference>
<gene>
    <name evidence="7" type="ORF">G6F51_008847</name>
</gene>
<dbReference type="AlphaFoldDB" id="A0A9P6Y5L2"/>
<protein>
    <submittedName>
        <fullName evidence="7">Uncharacterized protein</fullName>
    </submittedName>
</protein>
<evidence type="ECO:0000259" key="5">
    <source>
        <dbReference type="Pfam" id="PF02779"/>
    </source>
</evidence>
<accession>A0A9P6Y5L2</accession>
<evidence type="ECO:0000256" key="4">
    <source>
        <dbReference type="ARBA" id="ARBA00023052"/>
    </source>
</evidence>
<dbReference type="GO" id="GO:0030976">
    <property type="term" value="F:thiamine pyrophosphate binding"/>
    <property type="evidence" value="ECO:0007669"/>
    <property type="project" value="InterPro"/>
</dbReference>
<dbReference type="GO" id="GO:0016624">
    <property type="term" value="F:oxidoreductase activity, acting on the aldehyde or oxo group of donors, disulfide as acceptor"/>
    <property type="evidence" value="ECO:0007669"/>
    <property type="project" value="InterPro"/>
</dbReference>
<evidence type="ECO:0000259" key="6">
    <source>
        <dbReference type="Pfam" id="PF16870"/>
    </source>
</evidence>
<comment type="similarity">
    <text evidence="2">Belongs to the alpha-ketoglutarate dehydrogenase family.</text>
</comment>
<evidence type="ECO:0000256" key="3">
    <source>
        <dbReference type="ARBA" id="ARBA00023002"/>
    </source>
</evidence>
<comment type="cofactor">
    <cofactor evidence="1">
        <name>thiamine diphosphate</name>
        <dbReference type="ChEBI" id="CHEBI:58937"/>
    </cofactor>
</comment>
<organism evidence="7 8">
    <name type="scientific">Rhizopus oryzae</name>
    <name type="common">Mucormycosis agent</name>
    <name type="synonym">Rhizopus arrhizus var. delemar</name>
    <dbReference type="NCBI Taxonomy" id="64495"/>
    <lineage>
        <taxon>Eukaryota</taxon>
        <taxon>Fungi</taxon>
        <taxon>Fungi incertae sedis</taxon>
        <taxon>Mucoromycota</taxon>
        <taxon>Mucoromycotina</taxon>
        <taxon>Mucoromycetes</taxon>
        <taxon>Mucorales</taxon>
        <taxon>Mucorineae</taxon>
        <taxon>Rhizopodaceae</taxon>
        <taxon>Rhizopus</taxon>
    </lineage>
</organism>
<dbReference type="GO" id="GO:0006091">
    <property type="term" value="P:generation of precursor metabolites and energy"/>
    <property type="evidence" value="ECO:0007669"/>
    <property type="project" value="UniProtKB-ARBA"/>
</dbReference>
<proteinExistence type="inferred from homology"/>
<name>A0A9P6Y5L2_RHIOR</name>
<dbReference type="Pfam" id="PF16870">
    <property type="entry name" value="OxoGdeHyase_C"/>
    <property type="match status" value="1"/>
</dbReference>
<dbReference type="Pfam" id="PF02779">
    <property type="entry name" value="Transket_pyr"/>
    <property type="match status" value="1"/>
</dbReference>
<dbReference type="Gene3D" id="3.40.50.11610">
    <property type="entry name" value="Multifunctional 2-oxoglutarate metabolism enzyme, C-terminal domain"/>
    <property type="match status" value="1"/>
</dbReference>
<dbReference type="EMBL" id="JAANIT010001520">
    <property type="protein sequence ID" value="KAG1539907.1"/>
    <property type="molecule type" value="Genomic_DNA"/>
</dbReference>
<dbReference type="OrthoDB" id="413077at2759"/>